<dbReference type="PIRSF" id="PIRSF016398">
    <property type="entry name" value="TFIIE-beta"/>
    <property type="match status" value="1"/>
</dbReference>
<evidence type="ECO:0000256" key="2">
    <source>
        <dbReference type="ARBA" id="ARBA00023015"/>
    </source>
</evidence>
<dbReference type="GO" id="GO:0001097">
    <property type="term" value="F:TFIIH-class transcription factor complex binding"/>
    <property type="evidence" value="ECO:0007669"/>
    <property type="project" value="TreeGrafter"/>
</dbReference>
<dbReference type="OrthoDB" id="3907302at2759"/>
<dbReference type="Proteomes" id="UP000323386">
    <property type="component" value="Unassembled WGS sequence"/>
</dbReference>
<keyword evidence="3 7" id="KW-0238">DNA-binding</keyword>
<dbReference type="PROSITE" id="PS51351">
    <property type="entry name" value="TFIIE_BETA_C"/>
    <property type="match status" value="1"/>
</dbReference>
<dbReference type="Pfam" id="PF02186">
    <property type="entry name" value="TFIIE_beta"/>
    <property type="match status" value="1"/>
</dbReference>
<evidence type="ECO:0000259" key="9">
    <source>
        <dbReference type="PROSITE" id="PS51351"/>
    </source>
</evidence>
<dbReference type="InterPro" id="IPR016656">
    <property type="entry name" value="TFIIE-bsu"/>
</dbReference>
<dbReference type="AlphaFoldDB" id="A0A5C3F5K0"/>
<gene>
    <name evidence="10" type="ORF">PSFLO_05249</name>
</gene>
<dbReference type="PANTHER" id="PTHR12716">
    <property type="entry name" value="TRANSCRIPTION INITIATION FACTOR IIE, BETA SUBUNIT"/>
    <property type="match status" value="1"/>
</dbReference>
<evidence type="ECO:0000256" key="4">
    <source>
        <dbReference type="ARBA" id="ARBA00023163"/>
    </source>
</evidence>
<dbReference type="Pfam" id="PF22254">
    <property type="entry name" value="TFA2_E-tether"/>
    <property type="match status" value="1"/>
</dbReference>
<dbReference type="Pfam" id="PF18121">
    <property type="entry name" value="TFA2_Winged_2"/>
    <property type="match status" value="1"/>
</dbReference>
<organism evidence="10 11">
    <name type="scientific">Pseudozyma flocculosa</name>
    <dbReference type="NCBI Taxonomy" id="84751"/>
    <lineage>
        <taxon>Eukaryota</taxon>
        <taxon>Fungi</taxon>
        <taxon>Dikarya</taxon>
        <taxon>Basidiomycota</taxon>
        <taxon>Ustilaginomycotina</taxon>
        <taxon>Ustilaginomycetes</taxon>
        <taxon>Ustilaginales</taxon>
        <taxon>Ustilaginaceae</taxon>
        <taxon>Pseudozyma</taxon>
    </lineage>
</organism>
<keyword evidence="4 7" id="KW-0804">Transcription</keyword>
<dbReference type="InterPro" id="IPR054600">
    <property type="entry name" value="TFA2_E-tether"/>
</dbReference>
<feature type="compositionally biased region" description="Basic residues" evidence="8">
    <location>
        <begin position="215"/>
        <end position="230"/>
    </location>
</feature>
<evidence type="ECO:0000256" key="3">
    <source>
        <dbReference type="ARBA" id="ARBA00023125"/>
    </source>
</evidence>
<keyword evidence="11" id="KW-1185">Reference proteome</keyword>
<evidence type="ECO:0000256" key="6">
    <source>
        <dbReference type="ARBA" id="ARBA00025581"/>
    </source>
</evidence>
<feature type="domain" description="TFIIE beta" evidence="9">
    <location>
        <begin position="11"/>
        <end position="86"/>
    </location>
</feature>
<evidence type="ECO:0000256" key="1">
    <source>
        <dbReference type="ARBA" id="ARBA00004123"/>
    </source>
</evidence>
<sequence>MSSSQIYSQPSLTGSGTHESAQLAIAIDALKANPNPVRLEDFALSNALPTLLDPNSNLFHRFKSHERVQHDTKTDLWTYKPDFNLHSPADLVKLLKERYHHPGAGSTKSTSAGMRLAELRESYPAAKEAIEELSKHEPREDREVLVLRGQKDNAIKQVFWNPLRGSEAKGVDEEFKTIWHELKVPDLVDLPKELEKEGLSTTDMLDAPIPASALAKKKKGKKGPGQRRFKLQNTHLEGVDLSTDFIKKP</sequence>
<reference evidence="10 11" key="1">
    <citation type="submission" date="2018-03" db="EMBL/GenBank/DDBJ databases">
        <authorList>
            <person name="Guldener U."/>
        </authorList>
    </citation>
    <scope>NUCLEOTIDE SEQUENCE [LARGE SCALE GENOMIC DNA]</scope>
    <source>
        <strain evidence="10 11">DAOM196992</strain>
    </source>
</reference>
<dbReference type="InterPro" id="IPR003166">
    <property type="entry name" value="TFIIE_bsu_DNA-bd"/>
</dbReference>
<dbReference type="EMBL" id="OOIP01000016">
    <property type="protein sequence ID" value="SPO39768.1"/>
    <property type="molecule type" value="Genomic_DNA"/>
</dbReference>
<dbReference type="GO" id="GO:0003677">
    <property type="term" value="F:DNA binding"/>
    <property type="evidence" value="ECO:0007669"/>
    <property type="project" value="UniProtKB-UniRule"/>
</dbReference>
<evidence type="ECO:0000256" key="8">
    <source>
        <dbReference type="SAM" id="MobiDB-lite"/>
    </source>
</evidence>
<protein>
    <recommendedName>
        <fullName evidence="7">Transcription initiation factor IIE subunit beta</fullName>
    </recommendedName>
</protein>
<comment type="function">
    <text evidence="6 7">Recruits TFIIH to the initiation complex and stimulates the RNA polymerase II C-terminal domain kinase and DNA-dependent ATPase activities of TFIIH. Both TFIIH and TFIIE are required for promoter clearance by RNA polymerase.</text>
</comment>
<comment type="subcellular location">
    <subcellularLocation>
        <location evidence="1 7">Nucleus</location>
    </subcellularLocation>
</comment>
<feature type="region of interest" description="Disordered" evidence="8">
    <location>
        <begin position="213"/>
        <end position="233"/>
    </location>
</feature>
<keyword evidence="5 7" id="KW-0539">Nucleus</keyword>
<comment type="similarity">
    <text evidence="7">Belongs to the TFIIE beta subunit family.</text>
</comment>
<keyword evidence="2 7" id="KW-0805">Transcription regulation</keyword>
<dbReference type="GO" id="GO:0006367">
    <property type="term" value="P:transcription initiation at RNA polymerase II promoter"/>
    <property type="evidence" value="ECO:0007669"/>
    <property type="project" value="UniProtKB-UniRule"/>
</dbReference>
<accession>A0A5C3F5K0</accession>
<dbReference type="PANTHER" id="PTHR12716:SF8">
    <property type="entry name" value="TRANSCRIPTION INITIATION FACTOR IIE SUBUNIT BETA"/>
    <property type="match status" value="1"/>
</dbReference>
<dbReference type="GO" id="GO:0005673">
    <property type="term" value="C:transcription factor TFIIE complex"/>
    <property type="evidence" value="ECO:0007669"/>
    <property type="project" value="UniProtKB-UniRule"/>
</dbReference>
<dbReference type="InterPro" id="IPR040501">
    <property type="entry name" value="TFA2_Winged_2"/>
</dbReference>
<evidence type="ECO:0000256" key="7">
    <source>
        <dbReference type="PIRNR" id="PIRNR016398"/>
    </source>
</evidence>
<comment type="subunit">
    <text evidence="7">Tetramer of two alpha and two beta chains.</text>
</comment>
<proteinExistence type="inferred from homology"/>
<evidence type="ECO:0000313" key="11">
    <source>
        <dbReference type="Proteomes" id="UP000323386"/>
    </source>
</evidence>
<evidence type="ECO:0000313" key="10">
    <source>
        <dbReference type="EMBL" id="SPO39768.1"/>
    </source>
</evidence>
<name>A0A5C3F5K0_9BASI</name>
<evidence type="ECO:0000256" key="5">
    <source>
        <dbReference type="ARBA" id="ARBA00023242"/>
    </source>
</evidence>